<evidence type="ECO:0000313" key="1">
    <source>
        <dbReference type="EMBL" id="KAI3665366.1"/>
    </source>
</evidence>
<proteinExistence type="predicted"/>
<organism evidence="1 2">
    <name type="scientific">Arctium lappa</name>
    <name type="common">Greater burdock</name>
    <name type="synonym">Lappa major</name>
    <dbReference type="NCBI Taxonomy" id="4217"/>
    <lineage>
        <taxon>Eukaryota</taxon>
        <taxon>Viridiplantae</taxon>
        <taxon>Streptophyta</taxon>
        <taxon>Embryophyta</taxon>
        <taxon>Tracheophyta</taxon>
        <taxon>Spermatophyta</taxon>
        <taxon>Magnoliopsida</taxon>
        <taxon>eudicotyledons</taxon>
        <taxon>Gunneridae</taxon>
        <taxon>Pentapetalae</taxon>
        <taxon>asterids</taxon>
        <taxon>campanulids</taxon>
        <taxon>Asterales</taxon>
        <taxon>Asteraceae</taxon>
        <taxon>Carduoideae</taxon>
        <taxon>Cardueae</taxon>
        <taxon>Arctiinae</taxon>
        <taxon>Arctium</taxon>
    </lineage>
</organism>
<sequence length="87" mass="9345">MTSTSSSFSSTTTSSSSNSMCTLRRRFPSPLVSSLNLMTPALTVNNKRPQSAERRCPGTPRKGEMSATAKMLTSTPTRSLSVSFQGH</sequence>
<reference evidence="1 2" key="2">
    <citation type="journal article" date="2022" name="Mol. Ecol. Resour.">
        <title>The genomes of chicory, endive, great burdock and yacon provide insights into Asteraceae paleo-polyploidization history and plant inulin production.</title>
        <authorList>
            <person name="Fan W."/>
            <person name="Wang S."/>
            <person name="Wang H."/>
            <person name="Wang A."/>
            <person name="Jiang F."/>
            <person name="Liu H."/>
            <person name="Zhao H."/>
            <person name="Xu D."/>
            <person name="Zhang Y."/>
        </authorList>
    </citation>
    <scope>NUCLEOTIDE SEQUENCE [LARGE SCALE GENOMIC DNA]</scope>
    <source>
        <strain evidence="2">cv. Niubang</strain>
    </source>
</reference>
<name>A0ACB8XFL6_ARCLA</name>
<dbReference type="EMBL" id="CM042064">
    <property type="protein sequence ID" value="KAI3665366.1"/>
    <property type="molecule type" value="Genomic_DNA"/>
</dbReference>
<gene>
    <name evidence="1" type="ORF">L6452_43990</name>
</gene>
<comment type="caution">
    <text evidence="1">The sequence shown here is derived from an EMBL/GenBank/DDBJ whole genome shotgun (WGS) entry which is preliminary data.</text>
</comment>
<dbReference type="Proteomes" id="UP001055879">
    <property type="component" value="Linkage Group LG18"/>
</dbReference>
<protein>
    <submittedName>
        <fullName evidence="1">Uncharacterized protein</fullName>
    </submittedName>
</protein>
<reference evidence="2" key="1">
    <citation type="journal article" date="2022" name="Mol. Ecol. Resour.">
        <title>The genomes of chicory, endive, great burdock and yacon provide insights into Asteraceae palaeo-polyploidization history and plant inulin production.</title>
        <authorList>
            <person name="Fan W."/>
            <person name="Wang S."/>
            <person name="Wang H."/>
            <person name="Wang A."/>
            <person name="Jiang F."/>
            <person name="Liu H."/>
            <person name="Zhao H."/>
            <person name="Xu D."/>
            <person name="Zhang Y."/>
        </authorList>
    </citation>
    <scope>NUCLEOTIDE SEQUENCE [LARGE SCALE GENOMIC DNA]</scope>
    <source>
        <strain evidence="2">cv. Niubang</strain>
    </source>
</reference>
<accession>A0ACB8XFL6</accession>
<keyword evidence="2" id="KW-1185">Reference proteome</keyword>
<evidence type="ECO:0000313" key="2">
    <source>
        <dbReference type="Proteomes" id="UP001055879"/>
    </source>
</evidence>